<comment type="similarity">
    <text evidence="1">Belongs to the FtsK/SpoIIIE/SftA family.</text>
</comment>
<dbReference type="PROSITE" id="PS50901">
    <property type="entry name" value="FTSK"/>
    <property type="match status" value="1"/>
</dbReference>
<dbReference type="InterPro" id="IPR027417">
    <property type="entry name" value="P-loop_NTPase"/>
</dbReference>
<keyword evidence="5" id="KW-0238">DNA-binding</keyword>
<evidence type="ECO:0000256" key="6">
    <source>
        <dbReference type="PROSITE-ProRule" id="PRU00289"/>
    </source>
</evidence>
<dbReference type="SUPFAM" id="SSF52540">
    <property type="entry name" value="P-loop containing nucleoside triphosphate hydrolases"/>
    <property type="match status" value="1"/>
</dbReference>
<dbReference type="Gene3D" id="3.40.50.300">
    <property type="entry name" value="P-loop containing nucleotide triphosphate hydrolases"/>
    <property type="match status" value="1"/>
</dbReference>
<dbReference type="Proteomes" id="UP001501734">
    <property type="component" value="Unassembled WGS sequence"/>
</dbReference>
<dbReference type="Pfam" id="PF17854">
    <property type="entry name" value="FtsK_alpha"/>
    <property type="match status" value="1"/>
</dbReference>
<protein>
    <recommendedName>
        <fullName evidence="9">FtsK domain-containing protein</fullName>
    </recommendedName>
</protein>
<dbReference type="PANTHER" id="PTHR22683">
    <property type="entry name" value="SPORULATION PROTEIN RELATED"/>
    <property type="match status" value="1"/>
</dbReference>
<evidence type="ECO:0000313" key="11">
    <source>
        <dbReference type="Proteomes" id="UP001501734"/>
    </source>
</evidence>
<dbReference type="InterPro" id="IPR050206">
    <property type="entry name" value="FtsK/SpoIIIE/SftA"/>
</dbReference>
<dbReference type="Gene3D" id="3.30.980.40">
    <property type="match status" value="1"/>
</dbReference>
<dbReference type="InterPro" id="IPR003593">
    <property type="entry name" value="AAA+_ATPase"/>
</dbReference>
<keyword evidence="11" id="KW-1185">Reference proteome</keyword>
<reference evidence="11" key="1">
    <citation type="journal article" date="2019" name="Int. J. Syst. Evol. Microbiol.">
        <title>The Global Catalogue of Microorganisms (GCM) 10K type strain sequencing project: providing services to taxonomists for standard genome sequencing and annotation.</title>
        <authorList>
            <consortium name="The Broad Institute Genomics Platform"/>
            <consortium name="The Broad Institute Genome Sequencing Center for Infectious Disease"/>
            <person name="Wu L."/>
            <person name="Ma J."/>
        </authorList>
    </citation>
    <scope>NUCLEOTIDE SEQUENCE [LARGE SCALE GENOMIC DNA]</scope>
    <source>
        <strain evidence="11">JCM 17250</strain>
    </source>
</reference>
<evidence type="ECO:0000256" key="3">
    <source>
        <dbReference type="ARBA" id="ARBA00022829"/>
    </source>
</evidence>
<feature type="compositionally biased region" description="Basic and acidic residues" evidence="8">
    <location>
        <begin position="65"/>
        <end position="84"/>
    </location>
</feature>
<organism evidence="10 11">
    <name type="scientific">Amphibacillus indicireducens</name>
    <dbReference type="NCBI Taxonomy" id="1076330"/>
    <lineage>
        <taxon>Bacteria</taxon>
        <taxon>Bacillati</taxon>
        <taxon>Bacillota</taxon>
        <taxon>Bacilli</taxon>
        <taxon>Bacillales</taxon>
        <taxon>Bacillaceae</taxon>
        <taxon>Amphibacillus</taxon>
    </lineage>
</organism>
<dbReference type="InterPro" id="IPR018541">
    <property type="entry name" value="Ftsk_gamma"/>
</dbReference>
<dbReference type="Gene3D" id="1.10.10.10">
    <property type="entry name" value="Winged helix-like DNA-binding domain superfamily/Winged helix DNA-binding domain"/>
    <property type="match status" value="1"/>
</dbReference>
<dbReference type="SMART" id="SM00843">
    <property type="entry name" value="Ftsk_gamma"/>
    <property type="match status" value="1"/>
</dbReference>
<feature type="region of interest" description="Disordered" evidence="8">
    <location>
        <begin position="65"/>
        <end position="91"/>
    </location>
</feature>
<evidence type="ECO:0000256" key="4">
    <source>
        <dbReference type="ARBA" id="ARBA00022840"/>
    </source>
</evidence>
<keyword evidence="2 6" id="KW-0547">Nucleotide-binding</keyword>
<dbReference type="Pfam" id="PF09397">
    <property type="entry name" value="FtsK_gamma"/>
    <property type="match status" value="1"/>
</dbReference>
<dbReference type="SUPFAM" id="SSF46785">
    <property type="entry name" value="Winged helix' DNA-binding domain"/>
    <property type="match status" value="1"/>
</dbReference>
<feature type="compositionally biased region" description="Basic and acidic residues" evidence="8">
    <location>
        <begin position="222"/>
        <end position="231"/>
    </location>
</feature>
<feature type="coiled-coil region" evidence="7">
    <location>
        <begin position="167"/>
        <end position="201"/>
    </location>
</feature>
<dbReference type="InterPro" id="IPR041027">
    <property type="entry name" value="FtsK_alpha"/>
</dbReference>
<evidence type="ECO:0000313" key="10">
    <source>
        <dbReference type="EMBL" id="GAA4072937.1"/>
    </source>
</evidence>
<evidence type="ECO:0000256" key="1">
    <source>
        <dbReference type="ARBA" id="ARBA00006474"/>
    </source>
</evidence>
<evidence type="ECO:0000256" key="5">
    <source>
        <dbReference type="ARBA" id="ARBA00023125"/>
    </source>
</evidence>
<evidence type="ECO:0000259" key="9">
    <source>
        <dbReference type="PROSITE" id="PS50901"/>
    </source>
</evidence>
<keyword evidence="4 6" id="KW-0067">ATP-binding</keyword>
<dbReference type="InterPro" id="IPR036390">
    <property type="entry name" value="WH_DNA-bd_sf"/>
</dbReference>
<dbReference type="InterPro" id="IPR002543">
    <property type="entry name" value="FtsK_dom"/>
</dbReference>
<dbReference type="RefSeq" id="WP_344912398.1">
    <property type="nucleotide sequence ID" value="NZ_BAABDL010000094.1"/>
</dbReference>
<dbReference type="EMBL" id="BAABDL010000094">
    <property type="protein sequence ID" value="GAA4072937.1"/>
    <property type="molecule type" value="Genomic_DNA"/>
</dbReference>
<proteinExistence type="inferred from homology"/>
<evidence type="ECO:0000256" key="8">
    <source>
        <dbReference type="SAM" id="MobiDB-lite"/>
    </source>
</evidence>
<sequence>MRDRFINKFKQLFASESEPEHNHDLINQQQNKAGIEAKVSFQYPKKDSFRFPMPIDQPTVGELQREAKRRNQDFHNEKVEETTKKRPFKPSDFASPIHGLQQFDSSNHHDQPLEKPAFLRRDREMRLKDRSVKTLDQSGKVENESEKVQATIEHTSLIKERQESRLARRNRRQVADEQINAAELESNLDLNEANVEETVNETIVDREIKKDSKPYNVIMTPSDKRRLEEKKRQQKQTSKQDMPSLHLLNDHSDGLHQDQNWIREQSEKLTATLAEFNVNAHVVNVMQGPTVTRFEIKPETGVKVSKVRNLSDDIKLNMAAKDIRIEAPIPGKNAIGIEIPNQVASPVSLHEIFATDRFKEAKSPLTIGLGLDISGSPVVTDIHKMPHGLIAGATGSGKSVCINTILVSLIFKATPKDVRLLLIDPKMVELASYNDIPHLVSPVITDVKAATQALKWAVEEMEERYQKFVQTGARDIERYNQKMVEQARGEEKMPYLVIVIDELADLMMIAPQDVEDSISRIAQKARACGIHLLLATQRPSVDVITGLIKANIPTRIAFSVASQIDSRTIIDQGGAERLLGKGDMLFVENGARHPLRIQGAFVSDEEIDRITADARKREQVEYLFQQEDLLEKIEQEESEDELYDEVVAFVIDHNSASTSLLQRRFKIGYNRAARLIDTLEYNGIISGQNGSKPRTILATKEDYS</sequence>
<feature type="domain" description="FtsK" evidence="9">
    <location>
        <begin position="375"/>
        <end position="567"/>
    </location>
</feature>
<dbReference type="SMART" id="SM00382">
    <property type="entry name" value="AAA"/>
    <property type="match status" value="1"/>
</dbReference>
<keyword evidence="7" id="KW-0175">Coiled coil</keyword>
<evidence type="ECO:0000256" key="7">
    <source>
        <dbReference type="SAM" id="Coils"/>
    </source>
</evidence>
<evidence type="ECO:0000256" key="2">
    <source>
        <dbReference type="ARBA" id="ARBA00022741"/>
    </source>
</evidence>
<keyword evidence="3" id="KW-0159">Chromosome partition</keyword>
<name>A0ABP7VRQ9_9BACI</name>
<dbReference type="InterPro" id="IPR036388">
    <property type="entry name" value="WH-like_DNA-bd_sf"/>
</dbReference>
<feature type="region of interest" description="Disordered" evidence="8">
    <location>
        <begin position="220"/>
        <end position="249"/>
    </location>
</feature>
<feature type="binding site" evidence="6">
    <location>
        <begin position="392"/>
        <end position="399"/>
    </location>
    <ligand>
        <name>ATP</name>
        <dbReference type="ChEBI" id="CHEBI:30616"/>
    </ligand>
</feature>
<accession>A0ABP7VRQ9</accession>
<dbReference type="CDD" id="cd01127">
    <property type="entry name" value="TrwB_TraG_TraD_VirD4"/>
    <property type="match status" value="1"/>
</dbReference>
<gene>
    <name evidence="10" type="ORF">GCM10022410_17980</name>
</gene>
<dbReference type="Pfam" id="PF01580">
    <property type="entry name" value="FtsK_SpoIIIE"/>
    <property type="match status" value="1"/>
</dbReference>
<dbReference type="PANTHER" id="PTHR22683:SF42">
    <property type="entry name" value="DNA TRANSLOCASE SFTA"/>
    <property type="match status" value="1"/>
</dbReference>
<comment type="caution">
    <text evidence="10">The sequence shown here is derived from an EMBL/GenBank/DDBJ whole genome shotgun (WGS) entry which is preliminary data.</text>
</comment>